<name>A0A4R9KCI1_9LEPT</name>
<gene>
    <name evidence="1" type="ORF">EHQ64_07935</name>
</gene>
<evidence type="ECO:0000313" key="1">
    <source>
        <dbReference type="EMBL" id="TGL62831.1"/>
    </source>
</evidence>
<protein>
    <recommendedName>
        <fullName evidence="3">STAS/SEC14 domain-containing protein</fullName>
    </recommendedName>
</protein>
<evidence type="ECO:0000313" key="2">
    <source>
        <dbReference type="Proteomes" id="UP000297762"/>
    </source>
</evidence>
<dbReference type="RefSeq" id="WP_135648955.1">
    <property type="nucleotide sequence ID" value="NZ_RQGF01000015.1"/>
</dbReference>
<keyword evidence="2" id="KW-1185">Reference proteome</keyword>
<dbReference type="EMBL" id="RQGF01000015">
    <property type="protein sequence ID" value="TGL62831.1"/>
    <property type="molecule type" value="Genomic_DNA"/>
</dbReference>
<proteinExistence type="predicted"/>
<reference evidence="1" key="1">
    <citation type="journal article" date="2019" name="PLoS Negl. Trop. Dis.">
        <title>Revisiting the worldwide diversity of Leptospira species in the environment.</title>
        <authorList>
            <person name="Vincent A.T."/>
            <person name="Schiettekatte O."/>
            <person name="Bourhy P."/>
            <person name="Veyrier F.J."/>
            <person name="Picardeau M."/>
        </authorList>
    </citation>
    <scope>NUCLEOTIDE SEQUENCE [LARGE SCALE GENOMIC DNA]</scope>
    <source>
        <strain evidence="1">201702455</strain>
    </source>
</reference>
<dbReference type="AlphaFoldDB" id="A0A4R9KCI1"/>
<dbReference type="Proteomes" id="UP000297762">
    <property type="component" value="Unassembled WGS sequence"/>
</dbReference>
<comment type="caution">
    <text evidence="1">The sequence shown here is derived from an EMBL/GenBank/DDBJ whole genome shotgun (WGS) entry which is preliminary data.</text>
</comment>
<dbReference type="OrthoDB" id="852169at2"/>
<evidence type="ECO:0008006" key="3">
    <source>
        <dbReference type="Google" id="ProtNLM"/>
    </source>
</evidence>
<sequence length="130" mass="14937">MVVFESPTGKTEWIEDKKIVKMTQVGKNTGDSLKKCLDTGLDALIKNKAYKWMSDNREMSVHAQEDYDWINNDWTPRAIKSGWKKWALIQPKTALSAISEKKFVDFFASHGIEVKIFEAPEDGLTWLQNV</sequence>
<organism evidence="1 2">
    <name type="scientific">Leptospira sarikeiensis</name>
    <dbReference type="NCBI Taxonomy" id="2484943"/>
    <lineage>
        <taxon>Bacteria</taxon>
        <taxon>Pseudomonadati</taxon>
        <taxon>Spirochaetota</taxon>
        <taxon>Spirochaetia</taxon>
        <taxon>Leptospirales</taxon>
        <taxon>Leptospiraceae</taxon>
        <taxon>Leptospira</taxon>
    </lineage>
</organism>
<accession>A0A4R9KCI1</accession>